<dbReference type="InterPro" id="IPR030388">
    <property type="entry name" value="G_ERA_dom"/>
</dbReference>
<dbReference type="InterPro" id="IPR004044">
    <property type="entry name" value="KH_dom_type_2"/>
</dbReference>
<dbReference type="Pfam" id="PF07650">
    <property type="entry name" value="KH_2"/>
    <property type="match status" value="1"/>
</dbReference>
<keyword evidence="4 6" id="KW-0694">RNA-binding</keyword>
<evidence type="ECO:0000259" key="9">
    <source>
        <dbReference type="PROSITE" id="PS50823"/>
    </source>
</evidence>
<reference evidence="11 12" key="1">
    <citation type="submission" date="2017-09" db="EMBL/GenBank/DDBJ databases">
        <title>Depth-based differentiation of microbial function through sediment-hosted aquifers and enrichment of novel symbionts in the deep terrestrial subsurface.</title>
        <authorList>
            <person name="Probst A.J."/>
            <person name="Ladd B."/>
            <person name="Jarett J.K."/>
            <person name="Geller-Mcgrath D.E."/>
            <person name="Sieber C.M."/>
            <person name="Emerson J.B."/>
            <person name="Anantharaman K."/>
            <person name="Thomas B.C."/>
            <person name="Malmstrom R."/>
            <person name="Stieglmeier M."/>
            <person name="Klingl A."/>
            <person name="Woyke T."/>
            <person name="Ryan C.M."/>
            <person name="Banfield J.F."/>
        </authorList>
    </citation>
    <scope>NUCLEOTIDE SEQUENCE [LARGE SCALE GENOMIC DNA]</scope>
    <source>
        <strain evidence="11">CG11_big_fil_rev_8_21_14_0_20_39_34</strain>
    </source>
</reference>
<dbReference type="GO" id="GO:0000028">
    <property type="term" value="P:ribosomal small subunit assembly"/>
    <property type="evidence" value="ECO:0007669"/>
    <property type="project" value="TreeGrafter"/>
</dbReference>
<feature type="region of interest" description="G4" evidence="7">
    <location>
        <begin position="120"/>
        <end position="123"/>
    </location>
</feature>
<dbReference type="NCBIfam" id="TIGR00436">
    <property type="entry name" value="era"/>
    <property type="match status" value="1"/>
</dbReference>
<gene>
    <name evidence="6" type="primary">era</name>
    <name evidence="11" type="ORF">COV59_02980</name>
</gene>
<evidence type="ECO:0000256" key="8">
    <source>
        <dbReference type="RuleBase" id="RU003761"/>
    </source>
</evidence>
<feature type="binding site" evidence="6">
    <location>
        <begin position="120"/>
        <end position="123"/>
    </location>
    <ligand>
        <name>GTP</name>
        <dbReference type="ChEBI" id="CHEBI:37565"/>
    </ligand>
</feature>
<dbReference type="Gene3D" id="3.40.50.300">
    <property type="entry name" value="P-loop containing nucleotide triphosphate hydrolases"/>
    <property type="match status" value="1"/>
</dbReference>
<dbReference type="InterPro" id="IPR005225">
    <property type="entry name" value="Small_GTP-bd"/>
</dbReference>
<dbReference type="InterPro" id="IPR009019">
    <property type="entry name" value="KH_sf_prok-type"/>
</dbReference>
<dbReference type="PRINTS" id="PR00326">
    <property type="entry name" value="GTP1OBG"/>
</dbReference>
<feature type="region of interest" description="G1" evidence="7">
    <location>
        <begin position="10"/>
        <end position="17"/>
    </location>
</feature>
<dbReference type="GO" id="GO:0003924">
    <property type="term" value="F:GTPase activity"/>
    <property type="evidence" value="ECO:0007669"/>
    <property type="project" value="UniProtKB-UniRule"/>
</dbReference>
<keyword evidence="3 6" id="KW-0547">Nucleotide-binding</keyword>
<dbReference type="Pfam" id="PF01926">
    <property type="entry name" value="MMR_HSR1"/>
    <property type="match status" value="1"/>
</dbReference>
<feature type="domain" description="KH type-2" evidence="9">
    <location>
        <begin position="200"/>
        <end position="276"/>
    </location>
</feature>
<evidence type="ECO:0000313" key="12">
    <source>
        <dbReference type="Proteomes" id="UP000229600"/>
    </source>
</evidence>
<dbReference type="GO" id="GO:0005829">
    <property type="term" value="C:cytosol"/>
    <property type="evidence" value="ECO:0007669"/>
    <property type="project" value="TreeGrafter"/>
</dbReference>
<comment type="caution">
    <text evidence="11">The sequence shown here is derived from an EMBL/GenBank/DDBJ whole genome shotgun (WGS) entry which is preliminary data.</text>
</comment>
<dbReference type="PROSITE" id="PS51713">
    <property type="entry name" value="G_ERA"/>
    <property type="match status" value="1"/>
</dbReference>
<dbReference type="NCBIfam" id="TIGR00231">
    <property type="entry name" value="small_GTP"/>
    <property type="match status" value="1"/>
</dbReference>
<comment type="similarity">
    <text evidence="1 6 7 8">Belongs to the TRAFAC class TrmE-Era-EngA-EngB-Septin-like GTPase superfamily. Era GTPase family.</text>
</comment>
<comment type="subcellular location">
    <subcellularLocation>
        <location evidence="6">Cytoplasm</location>
    </subcellularLocation>
    <subcellularLocation>
        <location evidence="6">Cell membrane</location>
        <topology evidence="6">Peripheral membrane protein</topology>
    </subcellularLocation>
</comment>
<dbReference type="SUPFAM" id="SSF52540">
    <property type="entry name" value="P-loop containing nucleoside triphosphate hydrolases"/>
    <property type="match status" value="1"/>
</dbReference>
<feature type="domain" description="Era-type G" evidence="10">
    <location>
        <begin position="2"/>
        <end position="169"/>
    </location>
</feature>
<feature type="region of interest" description="G5" evidence="7">
    <location>
        <begin position="148"/>
        <end position="150"/>
    </location>
</feature>
<feature type="region of interest" description="G3" evidence="7">
    <location>
        <begin position="57"/>
        <end position="60"/>
    </location>
</feature>
<dbReference type="InterPro" id="IPR006073">
    <property type="entry name" value="GTP-bd"/>
</dbReference>
<evidence type="ECO:0000259" key="10">
    <source>
        <dbReference type="PROSITE" id="PS51713"/>
    </source>
</evidence>
<evidence type="ECO:0000256" key="5">
    <source>
        <dbReference type="ARBA" id="ARBA00023134"/>
    </source>
</evidence>
<dbReference type="PANTHER" id="PTHR42698">
    <property type="entry name" value="GTPASE ERA"/>
    <property type="match status" value="1"/>
</dbReference>
<comment type="caution">
    <text evidence="6">Lacks conserved residue(s) required for the propagation of feature annotation.</text>
</comment>
<sequence>MKSGFVVIVGRSNVGKSTLLNTLVGTKIAATSFRAQMTRHIIHGVMNTPDGQAVFVDTPGVLKAKKSKLTAKLLHKVEGALSDIDVIIYVVDPTKEIGDEERHTFGLIRNIQTPKILVINKSDLHEENRKYQLDYQFWGNDFNEVLTLSALKGSHIQPLRDRVMELLPEGDPLYPENQLTNIDNYFWIAEIVREKAFSIFEKEVPYSLNVEIDSVEETEDLIRIEGKILTNDERYKKMIIGKGANKVKEIGQMARKELEQSTNKKVYLGLEVEVDKHWVERI</sequence>
<keyword evidence="6" id="KW-0690">Ribosome biogenesis</keyword>
<keyword evidence="6" id="KW-0472">Membrane</keyword>
<evidence type="ECO:0000256" key="6">
    <source>
        <dbReference type="HAMAP-Rule" id="MF_00367"/>
    </source>
</evidence>
<protein>
    <recommendedName>
        <fullName evidence="2 6">GTPase Era</fullName>
    </recommendedName>
</protein>
<dbReference type="GO" id="GO:0005525">
    <property type="term" value="F:GTP binding"/>
    <property type="evidence" value="ECO:0007669"/>
    <property type="project" value="UniProtKB-UniRule"/>
</dbReference>
<keyword evidence="6" id="KW-1003">Cell membrane</keyword>
<comment type="subunit">
    <text evidence="6">Monomer.</text>
</comment>
<keyword evidence="5 6" id="KW-0342">GTP-binding</keyword>
<dbReference type="PANTHER" id="PTHR42698:SF1">
    <property type="entry name" value="GTPASE ERA, MITOCHONDRIAL"/>
    <property type="match status" value="1"/>
</dbReference>
<dbReference type="EMBL" id="PCWN01000007">
    <property type="protein sequence ID" value="PIR04123.1"/>
    <property type="molecule type" value="Genomic_DNA"/>
</dbReference>
<keyword evidence="6" id="KW-0699">rRNA-binding</keyword>
<evidence type="ECO:0000256" key="1">
    <source>
        <dbReference type="ARBA" id="ARBA00007921"/>
    </source>
</evidence>
<dbReference type="CDD" id="cd04163">
    <property type="entry name" value="Era"/>
    <property type="match status" value="1"/>
</dbReference>
<dbReference type="PROSITE" id="PS50823">
    <property type="entry name" value="KH_TYPE_2"/>
    <property type="match status" value="1"/>
</dbReference>
<dbReference type="Proteomes" id="UP000229600">
    <property type="component" value="Unassembled WGS sequence"/>
</dbReference>
<evidence type="ECO:0000256" key="3">
    <source>
        <dbReference type="ARBA" id="ARBA00022741"/>
    </source>
</evidence>
<comment type="function">
    <text evidence="6">An essential GTPase that binds both GDP and GTP, with rapid nucleotide exchange. Plays a role in 16S rRNA processing and 30S ribosomal subunit biogenesis and possibly also in cell cycle regulation and energy metabolism.</text>
</comment>
<dbReference type="InterPro" id="IPR015946">
    <property type="entry name" value="KH_dom-like_a/b"/>
</dbReference>
<dbReference type="HAMAP" id="MF_00367">
    <property type="entry name" value="GTPase_Era"/>
    <property type="match status" value="1"/>
</dbReference>
<dbReference type="GO" id="GO:0005886">
    <property type="term" value="C:plasma membrane"/>
    <property type="evidence" value="ECO:0007669"/>
    <property type="project" value="UniProtKB-SubCell"/>
</dbReference>
<evidence type="ECO:0000313" key="11">
    <source>
        <dbReference type="EMBL" id="PIR04123.1"/>
    </source>
</evidence>
<evidence type="ECO:0000256" key="2">
    <source>
        <dbReference type="ARBA" id="ARBA00020484"/>
    </source>
</evidence>
<proteinExistence type="inferred from homology"/>
<dbReference type="NCBIfam" id="NF000908">
    <property type="entry name" value="PRK00089.1"/>
    <property type="match status" value="1"/>
</dbReference>
<dbReference type="GO" id="GO:0070181">
    <property type="term" value="F:small ribosomal subunit rRNA binding"/>
    <property type="evidence" value="ECO:0007669"/>
    <property type="project" value="UniProtKB-UniRule"/>
</dbReference>
<feature type="binding site" evidence="6">
    <location>
        <begin position="57"/>
        <end position="61"/>
    </location>
    <ligand>
        <name>GTP</name>
        <dbReference type="ChEBI" id="CHEBI:37565"/>
    </ligand>
</feature>
<dbReference type="SUPFAM" id="SSF54814">
    <property type="entry name" value="Prokaryotic type KH domain (KH-domain type II)"/>
    <property type="match status" value="1"/>
</dbReference>
<dbReference type="GO" id="GO:0043024">
    <property type="term" value="F:ribosomal small subunit binding"/>
    <property type="evidence" value="ECO:0007669"/>
    <property type="project" value="TreeGrafter"/>
</dbReference>
<feature type="region of interest" description="G2" evidence="7">
    <location>
        <begin position="36"/>
        <end position="40"/>
    </location>
</feature>
<dbReference type="AlphaFoldDB" id="A0A2H0N5F9"/>
<accession>A0A2H0N5F9</accession>
<dbReference type="InterPro" id="IPR027417">
    <property type="entry name" value="P-loop_NTPase"/>
</dbReference>
<evidence type="ECO:0000256" key="7">
    <source>
        <dbReference type="PROSITE-ProRule" id="PRU01050"/>
    </source>
</evidence>
<keyword evidence="6" id="KW-0963">Cytoplasm</keyword>
<dbReference type="Gene3D" id="3.30.300.20">
    <property type="match status" value="1"/>
</dbReference>
<organism evidence="11 12">
    <name type="scientific">Candidatus Magasanikbacteria bacterium CG11_big_fil_rev_8_21_14_0_20_39_34</name>
    <dbReference type="NCBI Taxonomy" id="1974653"/>
    <lineage>
        <taxon>Bacteria</taxon>
        <taxon>Candidatus Magasanikiibacteriota</taxon>
    </lineage>
</organism>
<name>A0A2H0N5F9_9BACT</name>
<dbReference type="InterPro" id="IPR005662">
    <property type="entry name" value="GTPase_Era-like"/>
</dbReference>
<dbReference type="CDD" id="cd22534">
    <property type="entry name" value="KH-II_Era"/>
    <property type="match status" value="1"/>
</dbReference>
<evidence type="ECO:0000256" key="4">
    <source>
        <dbReference type="ARBA" id="ARBA00022884"/>
    </source>
</evidence>